<dbReference type="PROSITE" id="PS50888">
    <property type="entry name" value="BHLH"/>
    <property type="match status" value="1"/>
</dbReference>
<reference evidence="8 9" key="1">
    <citation type="submission" date="2020-02" db="EMBL/GenBank/DDBJ databases">
        <authorList>
            <person name="Ma Q."/>
            <person name="Huang Y."/>
            <person name="Song X."/>
            <person name="Pei D."/>
        </authorList>
    </citation>
    <scope>NUCLEOTIDE SEQUENCE [LARGE SCALE GENOMIC DNA]</scope>
    <source>
        <strain evidence="8">Sxm20200214</strain>
        <tissue evidence="8">Leaf</tissue>
    </source>
</reference>
<keyword evidence="5" id="KW-0539">Nucleus</keyword>
<keyword evidence="2" id="KW-0805">Transcription regulation</keyword>
<keyword evidence="6" id="KW-0175">Coiled coil</keyword>
<dbReference type="InterPro" id="IPR011598">
    <property type="entry name" value="bHLH_dom"/>
</dbReference>
<evidence type="ECO:0000256" key="4">
    <source>
        <dbReference type="ARBA" id="ARBA00023163"/>
    </source>
</evidence>
<dbReference type="Proteomes" id="UP000886595">
    <property type="component" value="Unassembled WGS sequence"/>
</dbReference>
<dbReference type="EMBL" id="JAAMPC010000005">
    <property type="protein sequence ID" value="KAG2311387.1"/>
    <property type="molecule type" value="Genomic_DNA"/>
</dbReference>
<dbReference type="SUPFAM" id="SSF47459">
    <property type="entry name" value="HLH, helix-loop-helix DNA-binding domain"/>
    <property type="match status" value="1"/>
</dbReference>
<evidence type="ECO:0000313" key="9">
    <source>
        <dbReference type="Proteomes" id="UP000886595"/>
    </source>
</evidence>
<dbReference type="Gene3D" id="4.10.280.10">
    <property type="entry name" value="Helix-loop-helix DNA-binding domain"/>
    <property type="match status" value="1"/>
</dbReference>
<dbReference type="GO" id="GO:0000977">
    <property type="term" value="F:RNA polymerase II transcription regulatory region sequence-specific DNA binding"/>
    <property type="evidence" value="ECO:0007669"/>
    <property type="project" value="TreeGrafter"/>
</dbReference>
<dbReference type="InterPro" id="IPR015660">
    <property type="entry name" value="MASH1/Ascl1a-like"/>
</dbReference>
<evidence type="ECO:0000259" key="7">
    <source>
        <dbReference type="PROSITE" id="PS50888"/>
    </source>
</evidence>
<dbReference type="GO" id="GO:0046983">
    <property type="term" value="F:protein dimerization activity"/>
    <property type="evidence" value="ECO:0007669"/>
    <property type="project" value="InterPro"/>
</dbReference>
<keyword evidence="3" id="KW-0238">DNA-binding</keyword>
<sequence length="151" mass="17123">MQALGSSLFPKFGRESMGEYESYCLVGDNLNNGTFGDFPIPNMYGVVHNQSSLNSVVIKKLNHNANERNRRKKINCLFSSLRSCLPGSDEPVSTTYCDIKKLSISKTVTRSVQYIQELQEQVMRLVQKKEDLLARVSGLRERHAVSAFFNR</sequence>
<organism evidence="8 9">
    <name type="scientific">Brassica carinata</name>
    <name type="common">Ethiopian mustard</name>
    <name type="synonym">Abyssinian cabbage</name>
    <dbReference type="NCBI Taxonomy" id="52824"/>
    <lineage>
        <taxon>Eukaryota</taxon>
        <taxon>Viridiplantae</taxon>
        <taxon>Streptophyta</taxon>
        <taxon>Embryophyta</taxon>
        <taxon>Tracheophyta</taxon>
        <taxon>Spermatophyta</taxon>
        <taxon>Magnoliopsida</taxon>
        <taxon>eudicotyledons</taxon>
        <taxon>Gunneridae</taxon>
        <taxon>Pentapetalae</taxon>
        <taxon>rosids</taxon>
        <taxon>malvids</taxon>
        <taxon>Brassicales</taxon>
        <taxon>Brassicaceae</taxon>
        <taxon>Brassiceae</taxon>
        <taxon>Brassica</taxon>
    </lineage>
</organism>
<dbReference type="PANTHER" id="PTHR13935">
    <property type="entry name" value="ACHAETE-SCUTE TRANSCRIPTION FACTOR-RELATED"/>
    <property type="match status" value="1"/>
</dbReference>
<accession>A0A8X7VHM6</accession>
<protein>
    <recommendedName>
        <fullName evidence="7">BHLH domain-containing protein</fullName>
    </recommendedName>
</protein>
<evidence type="ECO:0000256" key="6">
    <source>
        <dbReference type="SAM" id="Coils"/>
    </source>
</evidence>
<evidence type="ECO:0000256" key="3">
    <source>
        <dbReference type="ARBA" id="ARBA00023125"/>
    </source>
</evidence>
<dbReference type="PANTHER" id="PTHR13935:SF41">
    <property type="entry name" value="TRANSCRIPTION FACTOR ORG2-RELATED"/>
    <property type="match status" value="1"/>
</dbReference>
<proteinExistence type="predicted"/>
<dbReference type="Pfam" id="PF00010">
    <property type="entry name" value="HLH"/>
    <property type="match status" value="1"/>
</dbReference>
<comment type="caution">
    <text evidence="8">The sequence shown here is derived from an EMBL/GenBank/DDBJ whole genome shotgun (WGS) entry which is preliminary data.</text>
</comment>
<keyword evidence="9" id="KW-1185">Reference proteome</keyword>
<dbReference type="OrthoDB" id="6106870at2759"/>
<feature type="coiled-coil region" evidence="6">
    <location>
        <begin position="115"/>
        <end position="142"/>
    </location>
</feature>
<dbReference type="InterPro" id="IPR036638">
    <property type="entry name" value="HLH_DNA-bd_sf"/>
</dbReference>
<comment type="subcellular location">
    <subcellularLocation>
        <location evidence="1">Nucleus</location>
    </subcellularLocation>
</comment>
<evidence type="ECO:0000256" key="2">
    <source>
        <dbReference type="ARBA" id="ARBA00023015"/>
    </source>
</evidence>
<dbReference type="AlphaFoldDB" id="A0A8X7VHM6"/>
<evidence type="ECO:0000256" key="5">
    <source>
        <dbReference type="ARBA" id="ARBA00023242"/>
    </source>
</evidence>
<feature type="domain" description="BHLH" evidence="7">
    <location>
        <begin position="58"/>
        <end position="118"/>
    </location>
</feature>
<dbReference type="GO" id="GO:0090575">
    <property type="term" value="C:RNA polymerase II transcription regulator complex"/>
    <property type="evidence" value="ECO:0007669"/>
    <property type="project" value="TreeGrafter"/>
</dbReference>
<dbReference type="SMART" id="SM00353">
    <property type="entry name" value="HLH"/>
    <property type="match status" value="1"/>
</dbReference>
<gene>
    <name evidence="8" type="ORF">Bca52824_022944</name>
</gene>
<name>A0A8X7VHM6_BRACI</name>
<dbReference type="GO" id="GO:0000981">
    <property type="term" value="F:DNA-binding transcription factor activity, RNA polymerase II-specific"/>
    <property type="evidence" value="ECO:0007669"/>
    <property type="project" value="TreeGrafter"/>
</dbReference>
<evidence type="ECO:0000313" key="8">
    <source>
        <dbReference type="EMBL" id="KAG2311387.1"/>
    </source>
</evidence>
<evidence type="ECO:0000256" key="1">
    <source>
        <dbReference type="ARBA" id="ARBA00004123"/>
    </source>
</evidence>
<keyword evidence="4" id="KW-0804">Transcription</keyword>